<dbReference type="Proteomes" id="UP000018001">
    <property type="component" value="Unassembled WGS sequence"/>
</dbReference>
<dbReference type="eggNOG" id="ENOG502QR0D">
    <property type="taxonomic scope" value="Eukaryota"/>
</dbReference>
<keyword evidence="3" id="KW-1185">Reference proteome</keyword>
<accession>V5FRS1</accession>
<feature type="region of interest" description="Disordered" evidence="1">
    <location>
        <begin position="256"/>
        <end position="281"/>
    </location>
</feature>
<organism evidence="2 3">
    <name type="scientific">Byssochlamys spectabilis (strain No. 5 / NBRC 109023)</name>
    <name type="common">Paecilomyces variotii</name>
    <dbReference type="NCBI Taxonomy" id="1356009"/>
    <lineage>
        <taxon>Eukaryota</taxon>
        <taxon>Fungi</taxon>
        <taxon>Dikarya</taxon>
        <taxon>Ascomycota</taxon>
        <taxon>Pezizomycotina</taxon>
        <taxon>Eurotiomycetes</taxon>
        <taxon>Eurotiomycetidae</taxon>
        <taxon>Eurotiales</taxon>
        <taxon>Thermoascaceae</taxon>
        <taxon>Paecilomyces</taxon>
    </lineage>
</organism>
<sequence>MSGGIPHLPPPSGLPNPLDSLRERRRHLREPEETEGLMFIENYLYRSDPFRSTTVNHPLPYPISIIYAGDTINAEASEHYEPIADILKDHRFRGRYDINVVEIARPEYPDGEPTTTLLIQYYDGAIFPHVPGRACDEIRDLLRRNLIDIHVEIVHLEHCFRPSLFAISPEHPTVPAYEQAKRDLIQILSKEFRDNWRSLCLFQVGSSKEKAVASIVILLDPRTSANFSNIGFCTLREVRRSLDPETPLQIEFLPGAVSPFPGDTGPPGSSPSQGSGGGAIPIPQLHLMDEVGRLQRGMSIGIKGAQGEGTMGGFVTFKRNNVTYQGILTSYHAVRPDNPAVTLADRKGISIDDSNRPKIEIVYPATKDARATKRQAQADYDKSKTDLRFLTERRDQNVAIGRGVTDRELKRIEDLEGQYQLDEQTLRSVKHLPSKIGDVIFASGIRIMGSKLLDWAFVEITEPNVKKFFRCDLMPRIPYVQRPAMDRGDVISFHHEGGMLNGIEAMKKGDYYVMVGRSSDIRVGRCNGTLISRHWRSGEVRYNENGDAVQASQVTEETVVIGEKVEHEVVQGPFCHPGDSGAFLINADGFVCGLLYGYLDAMVRRNEYTHAGLVICMSDVRSSAQALNHVEIDLPFP</sequence>
<evidence type="ECO:0000256" key="1">
    <source>
        <dbReference type="SAM" id="MobiDB-lite"/>
    </source>
</evidence>
<evidence type="ECO:0000313" key="2">
    <source>
        <dbReference type="EMBL" id="GAD94723.1"/>
    </source>
</evidence>
<dbReference type="EMBL" id="BAUL01000099">
    <property type="protein sequence ID" value="GAD94723.1"/>
    <property type="molecule type" value="Genomic_DNA"/>
</dbReference>
<protein>
    <submittedName>
        <fullName evidence="2">Uncharacterized protein</fullName>
    </submittedName>
</protein>
<gene>
    <name evidence="2" type="ORF">PVAR5_3352</name>
</gene>
<evidence type="ECO:0000313" key="3">
    <source>
        <dbReference type="Proteomes" id="UP000018001"/>
    </source>
</evidence>
<dbReference type="AlphaFoldDB" id="V5FRS1"/>
<comment type="caution">
    <text evidence="2">The sequence shown here is derived from an EMBL/GenBank/DDBJ whole genome shotgun (WGS) entry which is preliminary data.</text>
</comment>
<dbReference type="HOGENOM" id="CLU_429582_0_0_1"/>
<dbReference type="OrthoDB" id="5414143at2759"/>
<feature type="compositionally biased region" description="Low complexity" evidence="1">
    <location>
        <begin position="258"/>
        <end position="273"/>
    </location>
</feature>
<proteinExistence type="predicted"/>
<dbReference type="InParanoid" id="V5FRS1"/>
<reference evidence="3" key="1">
    <citation type="journal article" date="2014" name="Genome Announc.">
        <title>Draft genome sequence of the formaldehyde-resistant fungus Byssochlamys spectabilis No. 5 (anamorph Paecilomyces variotii No. 5) (NBRC109023).</title>
        <authorList>
            <person name="Oka T."/>
            <person name="Ekino K."/>
            <person name="Fukuda K."/>
            <person name="Nomura Y."/>
        </authorList>
    </citation>
    <scope>NUCLEOTIDE SEQUENCE [LARGE SCALE GENOMIC DNA]</scope>
    <source>
        <strain evidence="3">No. 5 / NBRC 109023</strain>
    </source>
</reference>
<name>V5FRS1_BYSSN</name>